<dbReference type="OrthoDB" id="312923at2759"/>
<protein>
    <submittedName>
        <fullName evidence="2">Uncharacterized protein</fullName>
    </submittedName>
</protein>
<proteinExistence type="predicted"/>
<name>A0A1R2C791_9CILI</name>
<accession>A0A1R2C791</accession>
<organism evidence="2 3">
    <name type="scientific">Stentor coeruleus</name>
    <dbReference type="NCBI Taxonomy" id="5963"/>
    <lineage>
        <taxon>Eukaryota</taxon>
        <taxon>Sar</taxon>
        <taxon>Alveolata</taxon>
        <taxon>Ciliophora</taxon>
        <taxon>Postciliodesmatophora</taxon>
        <taxon>Heterotrichea</taxon>
        <taxon>Heterotrichida</taxon>
        <taxon>Stentoridae</taxon>
        <taxon>Stentor</taxon>
    </lineage>
</organism>
<evidence type="ECO:0000256" key="1">
    <source>
        <dbReference type="SAM" id="MobiDB-lite"/>
    </source>
</evidence>
<dbReference type="Proteomes" id="UP000187209">
    <property type="component" value="Unassembled WGS sequence"/>
</dbReference>
<feature type="region of interest" description="Disordered" evidence="1">
    <location>
        <begin position="274"/>
        <end position="308"/>
    </location>
</feature>
<feature type="region of interest" description="Disordered" evidence="1">
    <location>
        <begin position="187"/>
        <end position="211"/>
    </location>
</feature>
<dbReference type="EMBL" id="MPUH01000255">
    <property type="protein sequence ID" value="OMJ84876.1"/>
    <property type="molecule type" value="Genomic_DNA"/>
</dbReference>
<feature type="compositionally biased region" description="Polar residues" evidence="1">
    <location>
        <begin position="274"/>
        <end position="292"/>
    </location>
</feature>
<sequence>MNILDDCVRSLQTRPSPNVIKCLLNFLKEKRHTQDEVIKALGANGVKHLFEWIYAKDIELRKATSLLLCELAYENYKVQEKICQAMQYSFMKGKIAINRLPKRIEALLKERPDLLKLLKKEESENVKYWSFPPLDSLTYKSSLENLFFFPDPLDYVIGFVIAKKATKHFINTTTSYFSEDFDVSDTSEEIKDRKSTSPMPSTRKKPMESLKEPVTYSPKLYSYGNDEMLGPVEVESPHHKSRSSVSPIKPARSALDSIEASINRIKGALNQLARPSTTRTYSPNLPSGAQTQRVKEKNKSPEPLSSKRKQLTNKLQGIIKNPFQLPFRRVS</sequence>
<comment type="caution">
    <text evidence="2">The sequence shown here is derived from an EMBL/GenBank/DDBJ whole genome shotgun (WGS) entry which is preliminary data.</text>
</comment>
<feature type="region of interest" description="Disordered" evidence="1">
    <location>
        <begin position="230"/>
        <end position="250"/>
    </location>
</feature>
<dbReference type="InterPro" id="IPR016024">
    <property type="entry name" value="ARM-type_fold"/>
</dbReference>
<evidence type="ECO:0000313" key="3">
    <source>
        <dbReference type="Proteomes" id="UP000187209"/>
    </source>
</evidence>
<gene>
    <name evidence="2" type="ORF">SteCoe_13934</name>
</gene>
<keyword evidence="3" id="KW-1185">Reference proteome</keyword>
<dbReference type="SUPFAM" id="SSF48371">
    <property type="entry name" value="ARM repeat"/>
    <property type="match status" value="1"/>
</dbReference>
<reference evidence="2 3" key="1">
    <citation type="submission" date="2016-11" db="EMBL/GenBank/DDBJ databases">
        <title>The macronuclear genome of Stentor coeruleus: a giant cell with tiny introns.</title>
        <authorList>
            <person name="Slabodnick M."/>
            <person name="Ruby J.G."/>
            <person name="Reiff S.B."/>
            <person name="Swart E.C."/>
            <person name="Gosai S."/>
            <person name="Prabakaran S."/>
            <person name="Witkowska E."/>
            <person name="Larue G.E."/>
            <person name="Fisher S."/>
            <person name="Freeman R.M."/>
            <person name="Gunawardena J."/>
            <person name="Chu W."/>
            <person name="Stover N.A."/>
            <person name="Gregory B.D."/>
            <person name="Nowacki M."/>
            <person name="Derisi J."/>
            <person name="Roy S.W."/>
            <person name="Marshall W.F."/>
            <person name="Sood P."/>
        </authorList>
    </citation>
    <scope>NUCLEOTIDE SEQUENCE [LARGE SCALE GENOMIC DNA]</scope>
    <source>
        <strain evidence="2">WM001</strain>
    </source>
</reference>
<evidence type="ECO:0000313" key="2">
    <source>
        <dbReference type="EMBL" id="OMJ84876.1"/>
    </source>
</evidence>
<dbReference type="AlphaFoldDB" id="A0A1R2C791"/>